<dbReference type="EMBL" id="KI394767">
    <property type="protein sequence ID" value="ERN01018.1"/>
    <property type="molecule type" value="Genomic_DNA"/>
</dbReference>
<dbReference type="PANTHER" id="PTHR34047:SF1">
    <property type="entry name" value="NUCLEAR INTRON MATURASE 2, MITOCHONDRIAL"/>
    <property type="match status" value="1"/>
</dbReference>
<organism evidence="1 2">
    <name type="scientific">Amborella trichopoda</name>
    <dbReference type="NCBI Taxonomy" id="13333"/>
    <lineage>
        <taxon>Eukaryota</taxon>
        <taxon>Viridiplantae</taxon>
        <taxon>Streptophyta</taxon>
        <taxon>Embryophyta</taxon>
        <taxon>Tracheophyta</taxon>
        <taxon>Spermatophyta</taxon>
        <taxon>Magnoliopsida</taxon>
        <taxon>Amborellales</taxon>
        <taxon>Amborellaceae</taxon>
        <taxon>Amborella</taxon>
    </lineage>
</organism>
<proteinExistence type="predicted"/>
<dbReference type="SUPFAM" id="SSF56672">
    <property type="entry name" value="DNA/RNA polymerases"/>
    <property type="match status" value="1"/>
</dbReference>
<dbReference type="AlphaFoldDB" id="W1NZC4"/>
<dbReference type="PANTHER" id="PTHR34047">
    <property type="entry name" value="NUCLEAR INTRON MATURASE 1, MITOCHONDRIAL-RELATED"/>
    <property type="match status" value="1"/>
</dbReference>
<dbReference type="CDD" id="cd01651">
    <property type="entry name" value="RT_G2_intron"/>
    <property type="match status" value="1"/>
</dbReference>
<dbReference type="Proteomes" id="UP000017836">
    <property type="component" value="Unassembled WGS sequence"/>
</dbReference>
<dbReference type="InterPro" id="IPR051083">
    <property type="entry name" value="GrpII_Intron_Splice-Mob/Def"/>
</dbReference>
<sequence length="209" mass="24053">MTSSQPPPFQDRIVQEVMFMILEPIYEARFSQKSFAFRRGRNAHTILRVIRRSFAGYLWYIKGDLSTLLDGVKVGMVINALLRDVRDKKVIDLIKSALVTSIITDAEPKPGPYWLQAFFGFAPEEAEKVSSWAHCVILSPLLANICLNELDHWMEGRVNEFYRPTKTDVIWNEPNGEEDKGNTSWPEFVPTSGLIKLERWIIFAMVVIF</sequence>
<evidence type="ECO:0008006" key="3">
    <source>
        <dbReference type="Google" id="ProtNLM"/>
    </source>
</evidence>
<dbReference type="eggNOG" id="KOG1075">
    <property type="taxonomic scope" value="Eukaryota"/>
</dbReference>
<dbReference type="InterPro" id="IPR043502">
    <property type="entry name" value="DNA/RNA_pol_sf"/>
</dbReference>
<dbReference type="STRING" id="13333.W1NZC4"/>
<evidence type="ECO:0000313" key="1">
    <source>
        <dbReference type="EMBL" id="ERN01018.1"/>
    </source>
</evidence>
<dbReference type="HOGENOM" id="CLU_1317003_0_0_1"/>
<accession>W1NZC4</accession>
<name>W1NZC4_AMBTC</name>
<gene>
    <name evidence="1" type="ORF">AMTR_s00002p00133480</name>
</gene>
<keyword evidence="2" id="KW-1185">Reference proteome</keyword>
<reference evidence="2" key="1">
    <citation type="journal article" date="2013" name="Science">
        <title>The Amborella genome and the evolution of flowering plants.</title>
        <authorList>
            <consortium name="Amborella Genome Project"/>
        </authorList>
    </citation>
    <scope>NUCLEOTIDE SEQUENCE [LARGE SCALE GENOMIC DNA]</scope>
</reference>
<protein>
    <recommendedName>
        <fullName evidence="3">Reverse transcriptase domain-containing protein</fullName>
    </recommendedName>
</protein>
<dbReference type="Gramene" id="ERN01018">
    <property type="protein sequence ID" value="ERN01018"/>
    <property type="gene ID" value="AMTR_s00002p00133480"/>
</dbReference>
<evidence type="ECO:0000313" key="2">
    <source>
        <dbReference type="Proteomes" id="UP000017836"/>
    </source>
</evidence>
<dbReference type="OMA" id="GRNAHTI"/>